<evidence type="ECO:0000313" key="3">
    <source>
        <dbReference type="EMBL" id="UOE19324.1"/>
    </source>
</evidence>
<dbReference type="Gene3D" id="3.30.565.10">
    <property type="entry name" value="Histidine kinase-like ATPase, C-terminal domain"/>
    <property type="match status" value="1"/>
</dbReference>
<dbReference type="PANTHER" id="PTHR35526">
    <property type="entry name" value="ANTI-SIGMA-F FACTOR RSBW-RELATED"/>
    <property type="match status" value="1"/>
</dbReference>
<evidence type="ECO:0000259" key="2">
    <source>
        <dbReference type="Pfam" id="PF13581"/>
    </source>
</evidence>
<protein>
    <submittedName>
        <fullName evidence="3">ATP-binding protein</fullName>
    </submittedName>
</protein>
<keyword evidence="3" id="KW-0067">ATP-binding</keyword>
<keyword evidence="4" id="KW-1185">Reference proteome</keyword>
<dbReference type="Pfam" id="PF13581">
    <property type="entry name" value="HATPase_c_2"/>
    <property type="match status" value="1"/>
</dbReference>
<sequence length="144" mass="15936">MTVAFTSFPGIPDSVAAARRFVVGAIRLCPRSTAPDEVVGRAELIVSELATNAIRHTRSSDPGESFMVRVRVDDRGVWAEVCTREPRLWNSVPRVVKSDDPFSEHGRGLLLVEQLATRWGRLAPWEDGVFFHLAWNDGPPDLAA</sequence>
<dbReference type="PANTHER" id="PTHR35526:SF3">
    <property type="entry name" value="ANTI-SIGMA-F FACTOR RSBW"/>
    <property type="match status" value="1"/>
</dbReference>
<dbReference type="Proteomes" id="UP000265719">
    <property type="component" value="Chromosome"/>
</dbReference>
<dbReference type="InterPro" id="IPR050267">
    <property type="entry name" value="Anti-sigma-factor_SerPK"/>
</dbReference>
<dbReference type="AlphaFoldDB" id="A0A399G158"/>
<keyword evidence="1" id="KW-0723">Serine/threonine-protein kinase</keyword>
<dbReference type="EMBL" id="CP063196">
    <property type="protein sequence ID" value="UOE19324.1"/>
    <property type="molecule type" value="Genomic_DNA"/>
</dbReference>
<accession>A0A399G158</accession>
<name>A0A399G158_9ACTN</name>
<keyword evidence="3" id="KW-0547">Nucleotide-binding</keyword>
<dbReference type="OrthoDB" id="3430553at2"/>
<keyword evidence="1" id="KW-0808">Transferase</keyword>
<dbReference type="RefSeq" id="WP_068690145.1">
    <property type="nucleotide sequence ID" value="NZ_CP063196.1"/>
</dbReference>
<dbReference type="GO" id="GO:0004674">
    <property type="term" value="F:protein serine/threonine kinase activity"/>
    <property type="evidence" value="ECO:0007669"/>
    <property type="project" value="UniProtKB-KW"/>
</dbReference>
<evidence type="ECO:0000313" key="4">
    <source>
        <dbReference type="Proteomes" id="UP000265719"/>
    </source>
</evidence>
<dbReference type="KEGG" id="thao:NI17_021740"/>
<keyword evidence="1" id="KW-0418">Kinase</keyword>
<organism evidence="3 4">
    <name type="scientific">Thermobifida halotolerans</name>
    <dbReference type="NCBI Taxonomy" id="483545"/>
    <lineage>
        <taxon>Bacteria</taxon>
        <taxon>Bacillati</taxon>
        <taxon>Actinomycetota</taxon>
        <taxon>Actinomycetes</taxon>
        <taxon>Streptosporangiales</taxon>
        <taxon>Nocardiopsidaceae</taxon>
        <taxon>Thermobifida</taxon>
    </lineage>
</organism>
<proteinExistence type="predicted"/>
<evidence type="ECO:0000256" key="1">
    <source>
        <dbReference type="ARBA" id="ARBA00022527"/>
    </source>
</evidence>
<dbReference type="GO" id="GO:0005524">
    <property type="term" value="F:ATP binding"/>
    <property type="evidence" value="ECO:0007669"/>
    <property type="project" value="UniProtKB-KW"/>
</dbReference>
<dbReference type="CDD" id="cd16936">
    <property type="entry name" value="HATPase_RsbW-like"/>
    <property type="match status" value="1"/>
</dbReference>
<dbReference type="SUPFAM" id="SSF55874">
    <property type="entry name" value="ATPase domain of HSP90 chaperone/DNA topoisomerase II/histidine kinase"/>
    <property type="match status" value="1"/>
</dbReference>
<dbReference type="InterPro" id="IPR003594">
    <property type="entry name" value="HATPase_dom"/>
</dbReference>
<dbReference type="InterPro" id="IPR036890">
    <property type="entry name" value="HATPase_C_sf"/>
</dbReference>
<feature type="domain" description="Histidine kinase/HSP90-like ATPase" evidence="2">
    <location>
        <begin position="11"/>
        <end position="117"/>
    </location>
</feature>
<gene>
    <name evidence="3" type="ORF">NI17_021740</name>
</gene>
<reference evidence="3" key="1">
    <citation type="submission" date="2020-10" db="EMBL/GenBank/DDBJ databases">
        <title>De novo genome project of the cellulose decomposer Thermobifida halotolerans type strain.</title>
        <authorList>
            <person name="Nagy I."/>
            <person name="Horvath B."/>
            <person name="Kukolya J."/>
            <person name="Nagy I."/>
            <person name="Orsini M."/>
        </authorList>
    </citation>
    <scope>NUCLEOTIDE SEQUENCE</scope>
    <source>
        <strain evidence="3">DSM 44931</strain>
    </source>
</reference>